<evidence type="ECO:0000313" key="2">
    <source>
        <dbReference type="EMBL" id="MBE0401092.1"/>
    </source>
</evidence>
<comment type="caution">
    <text evidence="2">The sequence shown here is derived from an EMBL/GenBank/DDBJ whole genome shotgun (WGS) entry which is preliminary data.</text>
</comment>
<evidence type="ECO:0000259" key="1">
    <source>
        <dbReference type="Pfam" id="PF01717"/>
    </source>
</evidence>
<gene>
    <name evidence="2" type="ORF">EI168_13410</name>
</gene>
<dbReference type="Gene3D" id="3.20.20.210">
    <property type="match status" value="2"/>
</dbReference>
<feature type="domain" description="Cobalamin-independent methionine synthase MetE C-terminal/archaeal" evidence="1">
    <location>
        <begin position="1"/>
        <end position="25"/>
    </location>
</feature>
<dbReference type="InterPro" id="IPR002629">
    <property type="entry name" value="Met_Synth_C/arc"/>
</dbReference>
<evidence type="ECO:0000313" key="3">
    <source>
        <dbReference type="Proteomes" id="UP001645039"/>
    </source>
</evidence>
<reference evidence="2 3" key="1">
    <citation type="submission" date="2020-07" db="EMBL/GenBank/DDBJ databases">
        <title>Halophilic bacteria isolated from french cheeses.</title>
        <authorList>
            <person name="Kothe C.I."/>
            <person name="Farah-Kraiem B."/>
            <person name="Renault P."/>
            <person name="Dridi B."/>
        </authorList>
    </citation>
    <scope>NUCLEOTIDE SEQUENCE [LARGE SCALE GENOMIC DNA]</scope>
    <source>
        <strain evidence="2 3">FME1</strain>
    </source>
</reference>
<accession>A0ABR9F5N1</accession>
<name>A0ABR9F5N1_9GAMM</name>
<dbReference type="InterPro" id="IPR038071">
    <property type="entry name" value="UROD/MetE-like_sf"/>
</dbReference>
<dbReference type="EMBL" id="RRZD01000012">
    <property type="protein sequence ID" value="MBE0401092.1"/>
    <property type="molecule type" value="Genomic_DNA"/>
</dbReference>
<organism evidence="2 3">
    <name type="scientific">Halomonas casei</name>
    <dbReference type="NCBI Taxonomy" id="2742613"/>
    <lineage>
        <taxon>Bacteria</taxon>
        <taxon>Pseudomonadati</taxon>
        <taxon>Pseudomonadota</taxon>
        <taxon>Gammaproteobacteria</taxon>
        <taxon>Oceanospirillales</taxon>
        <taxon>Halomonadaceae</taxon>
        <taxon>Halomonas</taxon>
    </lineage>
</organism>
<proteinExistence type="predicted"/>
<protein>
    <recommendedName>
        <fullName evidence="1">Cobalamin-independent methionine synthase MetE C-terminal/archaeal domain-containing protein</fullName>
    </recommendedName>
</protein>
<dbReference type="Pfam" id="PF01717">
    <property type="entry name" value="Meth_synt_2"/>
    <property type="match status" value="1"/>
</dbReference>
<keyword evidence="3" id="KW-1185">Reference proteome</keyword>
<sequence length="30" mass="3411">MQSYGARCVRPPVIFDDVPRPTPMRSLSSF</sequence>
<dbReference type="Proteomes" id="UP001645039">
    <property type="component" value="Unassembled WGS sequence"/>
</dbReference>